<evidence type="ECO:0000313" key="3">
    <source>
        <dbReference type="Proteomes" id="UP000002791"/>
    </source>
</evidence>
<evidence type="ECO:0000313" key="2">
    <source>
        <dbReference type="EMBL" id="EHR63573.1"/>
    </source>
</evidence>
<dbReference type="eggNOG" id="COG1357">
    <property type="taxonomic scope" value="Bacteria"/>
</dbReference>
<dbReference type="EMBL" id="CM001440">
    <property type="protein sequence ID" value="EHR63573.1"/>
    <property type="molecule type" value="Genomic_DNA"/>
</dbReference>
<sequence>MPAMTGRTAPRALTDLPYHRHLVETGELPADSADHEYVHVTGTDLSSVDAPGSRFVECAFSGVAFGSARLSRTNFTDVWLNGCGLIGTDVTATGWLDAEFVTTVLAGTAAYDSTLRRVTFHGCKLTSVNLRGSRLTDVTFVDCALRDVDFGGATLTRVRFPRSTLRDVRFDNTVLDRVDLRETTELRLHLGAGSLSGLVIDSSQLLGLAPSFAAALGVIVAD</sequence>
<protein>
    <submittedName>
        <fullName evidence="2">Putative low-complexity protein</fullName>
    </submittedName>
</protein>
<dbReference type="PANTHER" id="PTHR47485:SF1">
    <property type="entry name" value="THYLAKOID LUMENAL 17.4 KDA PROTEIN, CHLOROPLASTIC"/>
    <property type="match status" value="1"/>
</dbReference>
<keyword evidence="3" id="KW-1185">Reference proteome</keyword>
<dbReference type="Proteomes" id="UP000002791">
    <property type="component" value="Chromosome"/>
</dbReference>
<proteinExistence type="predicted"/>
<accession>H5XL65</accession>
<keyword evidence="1" id="KW-0677">Repeat</keyword>
<dbReference type="Gene3D" id="2.160.20.80">
    <property type="entry name" value="E3 ubiquitin-protein ligase SopA"/>
    <property type="match status" value="1"/>
</dbReference>
<dbReference type="STRING" id="882082.SaccyDRAFT_4768"/>
<organism evidence="2 3">
    <name type="scientific">Saccharomonospora cyanea NA-134</name>
    <dbReference type="NCBI Taxonomy" id="882082"/>
    <lineage>
        <taxon>Bacteria</taxon>
        <taxon>Bacillati</taxon>
        <taxon>Actinomycetota</taxon>
        <taxon>Actinomycetes</taxon>
        <taxon>Pseudonocardiales</taxon>
        <taxon>Pseudonocardiaceae</taxon>
        <taxon>Saccharomonospora</taxon>
    </lineage>
</organism>
<reference evidence="2 3" key="1">
    <citation type="submission" date="2011-11" db="EMBL/GenBank/DDBJ databases">
        <title>The Noncontiguous Finished sequence of Saccharomonospora cyanea NA-134.</title>
        <authorList>
            <consortium name="US DOE Joint Genome Institute"/>
            <person name="Lucas S."/>
            <person name="Han J."/>
            <person name="Lapidus A."/>
            <person name="Cheng J.-F."/>
            <person name="Goodwin L."/>
            <person name="Pitluck S."/>
            <person name="Peters L."/>
            <person name="Ovchinnikova G."/>
            <person name="Lu M."/>
            <person name="Detter J.C."/>
            <person name="Han C."/>
            <person name="Tapia R."/>
            <person name="Land M."/>
            <person name="Hauser L."/>
            <person name="Kyrpides N."/>
            <person name="Ivanova N."/>
            <person name="Pagani I."/>
            <person name="Brambilla E.-M."/>
            <person name="Klenk H.-P."/>
            <person name="Woyke T."/>
        </authorList>
    </citation>
    <scope>NUCLEOTIDE SEQUENCE [LARGE SCALE GENOMIC DNA]</scope>
    <source>
        <strain evidence="2 3">NA-134</strain>
    </source>
</reference>
<dbReference type="Pfam" id="PF00805">
    <property type="entry name" value="Pentapeptide"/>
    <property type="match status" value="1"/>
</dbReference>
<gene>
    <name evidence="2" type="ORF">SaccyDRAFT_4768</name>
</gene>
<dbReference type="Pfam" id="PF13599">
    <property type="entry name" value="Pentapeptide_4"/>
    <property type="match status" value="1"/>
</dbReference>
<dbReference type="PANTHER" id="PTHR47485">
    <property type="entry name" value="THYLAKOID LUMENAL 17.4 KDA PROTEIN, CHLOROPLASTIC"/>
    <property type="match status" value="1"/>
</dbReference>
<dbReference type="InterPro" id="IPR001646">
    <property type="entry name" value="5peptide_repeat"/>
</dbReference>
<evidence type="ECO:0000256" key="1">
    <source>
        <dbReference type="ARBA" id="ARBA00022737"/>
    </source>
</evidence>
<dbReference type="SUPFAM" id="SSF141571">
    <property type="entry name" value="Pentapeptide repeat-like"/>
    <property type="match status" value="1"/>
</dbReference>
<dbReference type="AlphaFoldDB" id="H5XL65"/>
<dbReference type="HOGENOM" id="CLU_033401_5_1_11"/>
<name>H5XL65_9PSEU</name>